<organism evidence="2 3">
    <name type="scientific">Microbacterium istanbulense</name>
    <dbReference type="NCBI Taxonomy" id="3122049"/>
    <lineage>
        <taxon>Bacteria</taxon>
        <taxon>Bacillati</taxon>
        <taxon>Actinomycetota</taxon>
        <taxon>Actinomycetes</taxon>
        <taxon>Micrococcales</taxon>
        <taxon>Microbacteriaceae</taxon>
        <taxon>Microbacterium</taxon>
    </lineage>
</organism>
<reference evidence="2 3" key="1">
    <citation type="submission" date="2024-02" db="EMBL/GenBank/DDBJ databases">
        <authorList>
            <person name="Saticioglu I.B."/>
        </authorList>
    </citation>
    <scope>NUCLEOTIDE SEQUENCE [LARGE SCALE GENOMIC DNA]</scope>
    <source>
        <strain evidence="2 3">Mu-43</strain>
    </source>
</reference>
<sequence length="181" mass="18506">MSTRSTVRSTSIRVTALLAVATLGLAGCTAADAETPAPAASAPAADAITLDDAWVKSAEEGMTAAFGVLINEADTDVTLVAASTTAAGMTELHETTADDSGAMVMREVEDGFTIPAAGDFALEPGANHLMLMELAAPLLAGDEVTVTLEFSDGSTLDVTAPVKDFTGAEEEYEGDHEGMEH</sequence>
<feature type="signal peptide" evidence="1">
    <location>
        <begin position="1"/>
        <end position="33"/>
    </location>
</feature>
<dbReference type="InterPro" id="IPR007410">
    <property type="entry name" value="LpqE-like"/>
</dbReference>
<gene>
    <name evidence="2" type="ORF">WDU93_00970</name>
</gene>
<dbReference type="RefSeq" id="WP_337316444.1">
    <property type="nucleotide sequence ID" value="NZ_JBBDGN010000001.1"/>
</dbReference>
<comment type="caution">
    <text evidence="2">The sequence shown here is derived from an EMBL/GenBank/DDBJ whole genome shotgun (WGS) entry which is preliminary data.</text>
</comment>
<feature type="chain" id="PRO_5046120086" evidence="1">
    <location>
        <begin position="34"/>
        <end position="181"/>
    </location>
</feature>
<protein>
    <submittedName>
        <fullName evidence="2">Copper chaperone PCu(A)C</fullName>
    </submittedName>
</protein>
<proteinExistence type="predicted"/>
<evidence type="ECO:0000313" key="2">
    <source>
        <dbReference type="EMBL" id="MEJ1090249.1"/>
    </source>
</evidence>
<evidence type="ECO:0000256" key="1">
    <source>
        <dbReference type="SAM" id="SignalP"/>
    </source>
</evidence>
<dbReference type="PROSITE" id="PS51257">
    <property type="entry name" value="PROKAR_LIPOPROTEIN"/>
    <property type="match status" value="1"/>
</dbReference>
<evidence type="ECO:0000313" key="3">
    <source>
        <dbReference type="Proteomes" id="UP001366085"/>
    </source>
</evidence>
<dbReference type="PANTHER" id="PTHR36302">
    <property type="entry name" value="BLR7088 PROTEIN"/>
    <property type="match status" value="1"/>
</dbReference>
<dbReference type="PANTHER" id="PTHR36302:SF1">
    <property type="entry name" value="COPPER CHAPERONE PCU(A)C"/>
    <property type="match status" value="1"/>
</dbReference>
<keyword evidence="3" id="KW-1185">Reference proteome</keyword>
<dbReference type="InterPro" id="IPR036182">
    <property type="entry name" value="PCuAC_sf"/>
</dbReference>
<accession>A0ABU8LFZ0</accession>
<dbReference type="Proteomes" id="UP001366085">
    <property type="component" value="Unassembled WGS sequence"/>
</dbReference>
<name>A0ABU8LFZ0_9MICO</name>
<keyword evidence="1" id="KW-0732">Signal</keyword>
<dbReference type="SUPFAM" id="SSF110087">
    <property type="entry name" value="DR1885-like metal-binding protein"/>
    <property type="match status" value="1"/>
</dbReference>
<dbReference type="InterPro" id="IPR058248">
    <property type="entry name" value="Lxx211020-like"/>
</dbReference>
<dbReference type="EMBL" id="JBBDGN010000001">
    <property type="protein sequence ID" value="MEJ1090249.1"/>
    <property type="molecule type" value="Genomic_DNA"/>
</dbReference>
<dbReference type="Gene3D" id="2.60.40.1890">
    <property type="entry name" value="PCu(A)C copper chaperone"/>
    <property type="match status" value="1"/>
</dbReference>
<dbReference type="Pfam" id="PF04314">
    <property type="entry name" value="PCuAC"/>
    <property type="match status" value="1"/>
</dbReference>